<dbReference type="EMBL" id="VCQV01000005">
    <property type="protein sequence ID" value="TWP37646.1"/>
    <property type="molecule type" value="Genomic_DNA"/>
</dbReference>
<organism evidence="2 3">
    <name type="scientific">Leekyejoonella antrihumi</name>
    <dbReference type="NCBI Taxonomy" id="1660198"/>
    <lineage>
        <taxon>Bacteria</taxon>
        <taxon>Bacillati</taxon>
        <taxon>Actinomycetota</taxon>
        <taxon>Actinomycetes</taxon>
        <taxon>Micrococcales</taxon>
        <taxon>Dermacoccaceae</taxon>
        <taxon>Leekyejoonella</taxon>
    </lineage>
</organism>
<dbReference type="OrthoDB" id="3267755at2"/>
<reference evidence="2 3" key="1">
    <citation type="submission" date="2019-05" db="EMBL/GenBank/DDBJ databases">
        <authorList>
            <person name="Lee S.D."/>
        </authorList>
    </citation>
    <scope>NUCLEOTIDE SEQUENCE [LARGE SCALE GENOMIC DNA]</scope>
    <source>
        <strain evidence="2 3">C5-26</strain>
    </source>
</reference>
<name>A0A563E564_9MICO</name>
<gene>
    <name evidence="2" type="ORF">FGL98_05405</name>
</gene>
<dbReference type="Proteomes" id="UP000320244">
    <property type="component" value="Unassembled WGS sequence"/>
</dbReference>
<reference evidence="2 3" key="2">
    <citation type="submission" date="2019-08" db="EMBL/GenBank/DDBJ databases">
        <title>Jejuicoccus antrihumi gen. nov., sp. nov., a new member of the family Dermacoccaceae isolated from a cave.</title>
        <authorList>
            <person name="Schumann P."/>
            <person name="Kim I.S."/>
        </authorList>
    </citation>
    <scope>NUCLEOTIDE SEQUENCE [LARGE SCALE GENOMIC DNA]</scope>
    <source>
        <strain evidence="2 3">C5-26</strain>
    </source>
</reference>
<feature type="transmembrane region" description="Helical" evidence="1">
    <location>
        <begin position="82"/>
        <end position="112"/>
    </location>
</feature>
<keyword evidence="1" id="KW-0472">Membrane</keyword>
<proteinExistence type="predicted"/>
<keyword evidence="1" id="KW-0812">Transmembrane</keyword>
<keyword evidence="3" id="KW-1185">Reference proteome</keyword>
<sequence length="130" mass="13826">MIGSLLLYGVGERMTRRFAALVIGSQSLVVFFGALVAYALAKAQGQAAHTAYLTVGIVLALLCIMAAGTLRRPWGVALGWSIEIATLISAVVVPMMFVVGLIFIALWATALVQGRKMDDMTKNFTAHDPG</sequence>
<feature type="transmembrane region" description="Helical" evidence="1">
    <location>
        <begin position="52"/>
        <end position="70"/>
    </location>
</feature>
<comment type="caution">
    <text evidence="2">The sequence shown here is derived from an EMBL/GenBank/DDBJ whole genome shotgun (WGS) entry which is preliminary data.</text>
</comment>
<evidence type="ECO:0000313" key="3">
    <source>
        <dbReference type="Proteomes" id="UP000320244"/>
    </source>
</evidence>
<dbReference type="AlphaFoldDB" id="A0A563E564"/>
<dbReference type="RefSeq" id="WP_146315713.1">
    <property type="nucleotide sequence ID" value="NZ_VCQV01000005.1"/>
</dbReference>
<dbReference type="Pfam" id="PF14017">
    <property type="entry name" value="DUF4233"/>
    <property type="match status" value="1"/>
</dbReference>
<evidence type="ECO:0000256" key="1">
    <source>
        <dbReference type="SAM" id="Phobius"/>
    </source>
</evidence>
<evidence type="ECO:0000313" key="2">
    <source>
        <dbReference type="EMBL" id="TWP37646.1"/>
    </source>
</evidence>
<keyword evidence="1" id="KW-1133">Transmembrane helix</keyword>
<dbReference type="InterPro" id="IPR025327">
    <property type="entry name" value="DUF4233"/>
</dbReference>
<accession>A0A563E564</accession>
<protein>
    <submittedName>
        <fullName evidence="2">DUF4233 domain-containing protein</fullName>
    </submittedName>
</protein>
<feature type="transmembrane region" description="Helical" evidence="1">
    <location>
        <begin position="20"/>
        <end position="40"/>
    </location>
</feature>